<accession>A0AAU7C6Y9</accession>
<evidence type="ECO:0000256" key="2">
    <source>
        <dbReference type="ARBA" id="ARBA00022763"/>
    </source>
</evidence>
<evidence type="ECO:0000256" key="3">
    <source>
        <dbReference type="ARBA" id="ARBA00023204"/>
    </source>
</evidence>
<feature type="region of interest" description="Disordered" evidence="4">
    <location>
        <begin position="139"/>
        <end position="167"/>
    </location>
</feature>
<dbReference type="Pfam" id="PF04098">
    <property type="entry name" value="Rad52_Rad22"/>
    <property type="match status" value="1"/>
</dbReference>
<dbReference type="InterPro" id="IPR041247">
    <property type="entry name" value="Rad52_fam"/>
</dbReference>
<reference evidence="5" key="1">
    <citation type="submission" date="2024-05" db="EMBL/GenBank/DDBJ databases">
        <title>Planctomycetes of the genus Singulisphaera possess chitinolytic capabilities.</title>
        <authorList>
            <person name="Ivanova A."/>
        </authorList>
    </citation>
    <scope>NUCLEOTIDE SEQUENCE</scope>
    <source>
        <strain evidence="5">Ch08T</strain>
    </source>
</reference>
<name>A0AAU7C6Y9_9BACT</name>
<dbReference type="EMBL" id="CP155447">
    <property type="protein sequence ID" value="XBH00759.1"/>
    <property type="molecule type" value="Genomic_DNA"/>
</dbReference>
<evidence type="ECO:0000256" key="1">
    <source>
        <dbReference type="ARBA" id="ARBA00006638"/>
    </source>
</evidence>
<proteinExistence type="inferred from homology"/>
<comment type="similarity">
    <text evidence="1">Belongs to the RAD52 family.</text>
</comment>
<dbReference type="RefSeq" id="WP_406693430.1">
    <property type="nucleotide sequence ID" value="NZ_CP155447.1"/>
</dbReference>
<keyword evidence="3" id="KW-0234">DNA repair</keyword>
<sequence length="239" mass="26150">MTQHPDLFAALAAPFDAQEIKLRSQTGRQLHYITARTVMNRLDTVLGPENWWDHYVPGENSVMCELTIRLPDGSTLTKSDAGGYAGMADSGDDDKSGYSDAFKRTAVKFGVARYLYRDGVPAFVQERTPGIEQALAVTETQGSPAPAPSQGRSATTTAHGNGGPPRSGKALFAWTKDQEQRYSVGLLKYLNSWAKLQEFPGRMVDWDAEQVTLAHAEACRKLQSIHATPSEAYEEALAN</sequence>
<evidence type="ECO:0000313" key="5">
    <source>
        <dbReference type="EMBL" id="XBH00759.1"/>
    </source>
</evidence>
<evidence type="ECO:0000256" key="4">
    <source>
        <dbReference type="SAM" id="MobiDB-lite"/>
    </source>
</evidence>
<keyword evidence="2" id="KW-0227">DNA damage</keyword>
<dbReference type="AlphaFoldDB" id="A0AAU7C6Y9"/>
<feature type="compositionally biased region" description="Polar residues" evidence="4">
    <location>
        <begin position="150"/>
        <end position="159"/>
    </location>
</feature>
<organism evidence="5">
    <name type="scientific">Singulisphaera sp. Ch08</name>
    <dbReference type="NCBI Taxonomy" id="3120278"/>
    <lineage>
        <taxon>Bacteria</taxon>
        <taxon>Pseudomonadati</taxon>
        <taxon>Planctomycetota</taxon>
        <taxon>Planctomycetia</taxon>
        <taxon>Isosphaerales</taxon>
        <taxon>Isosphaeraceae</taxon>
        <taxon>Singulisphaera</taxon>
    </lineage>
</organism>
<gene>
    <name evidence="5" type="ORF">V5E97_20610</name>
</gene>
<protein>
    <submittedName>
        <fullName evidence="5">Rad52/Rad22 family DNA repair protein</fullName>
    </submittedName>
</protein>
<dbReference type="GO" id="GO:0006281">
    <property type="term" value="P:DNA repair"/>
    <property type="evidence" value="ECO:0007669"/>
    <property type="project" value="UniProtKB-KW"/>
</dbReference>